<evidence type="ECO:0000313" key="2">
    <source>
        <dbReference type="Proteomes" id="UP001148737"/>
    </source>
</evidence>
<evidence type="ECO:0000313" key="1">
    <source>
        <dbReference type="EMBL" id="KAJ3494601.1"/>
    </source>
</evidence>
<proteinExistence type="predicted"/>
<gene>
    <name evidence="1" type="ORF">NLG97_g3970</name>
</gene>
<name>A0ACC1QYD1_9HYPO</name>
<keyword evidence="2" id="KW-1185">Reference proteome</keyword>
<sequence length="571" mass="64081">MDIVQRCRDGGLACVYNRPTSHTSHQHSPLLKEQAQPGPEITPAGTASHTTFTTQVNAAINARLGVAPQARPSLVPMADAPLFGFLPSRRISAAEASSDQQVLPPRKQADYLMEIYWHHVHPIEPFLDRQRFNRFYLDVFEGTAPETNADEPILFGILNTIFALTTQLQEDKPAEERERTSNRYFQRAWAGVGPDALSCDGPGSVCLVQCLLLMGRYLQCTNNSHQMWMVVGSAVRMAQSLGLHNHDSLATSEVPPADRAFRVCLWNSCVYMDRIVSWVLGRSSTVPFVVSPQSVDPATSTYFIKTLELYEICNHIALSQAPPQHNEFSENIGLPVLYKHRDQMKNICQLDECLTKWEKSLPPSLICDHSVAKTDVSAYRKANYLRFRLLHSRIILFRPMLIRFCQSQLESKLRSDSNLSENFVRDCASMCVGIAQSMVSQIDKCCQVDASSVGLLPWWYRIFYLHLASTVLVIAHLRTELLAPTSASKHWHDAMAGLQAHEHLSPFIKQCVASFQSLAAKVSEITVPKQDSSLAAPAMANIQDIFHDMSSLDNFLFGMDEMSWIDNFVEP</sequence>
<dbReference type="EMBL" id="JANAKD010000363">
    <property type="protein sequence ID" value="KAJ3494601.1"/>
    <property type="molecule type" value="Genomic_DNA"/>
</dbReference>
<comment type="caution">
    <text evidence="1">The sequence shown here is derived from an EMBL/GenBank/DDBJ whole genome shotgun (WGS) entry which is preliminary data.</text>
</comment>
<accession>A0ACC1QYD1</accession>
<reference evidence="1" key="1">
    <citation type="submission" date="2022-07" db="EMBL/GenBank/DDBJ databases">
        <title>Genome Sequence of Lecanicillium saksenae.</title>
        <authorList>
            <person name="Buettner E."/>
        </authorList>
    </citation>
    <scope>NUCLEOTIDE SEQUENCE</scope>
    <source>
        <strain evidence="1">VT-O1</strain>
    </source>
</reference>
<organism evidence="1 2">
    <name type="scientific">Lecanicillium saksenae</name>
    <dbReference type="NCBI Taxonomy" id="468837"/>
    <lineage>
        <taxon>Eukaryota</taxon>
        <taxon>Fungi</taxon>
        <taxon>Dikarya</taxon>
        <taxon>Ascomycota</taxon>
        <taxon>Pezizomycotina</taxon>
        <taxon>Sordariomycetes</taxon>
        <taxon>Hypocreomycetidae</taxon>
        <taxon>Hypocreales</taxon>
        <taxon>Cordycipitaceae</taxon>
        <taxon>Lecanicillium</taxon>
    </lineage>
</organism>
<dbReference type="Proteomes" id="UP001148737">
    <property type="component" value="Unassembled WGS sequence"/>
</dbReference>
<protein>
    <submittedName>
        <fullName evidence="1">Uncharacterized protein</fullName>
    </submittedName>
</protein>